<evidence type="ECO:0000256" key="5">
    <source>
        <dbReference type="ARBA" id="ARBA00022737"/>
    </source>
</evidence>
<keyword evidence="10" id="KW-0804">Transcription</keyword>
<organism evidence="14 15">
    <name type="scientific">Sparus aurata</name>
    <name type="common">Gilthead sea bream</name>
    <dbReference type="NCBI Taxonomy" id="8175"/>
    <lineage>
        <taxon>Eukaryota</taxon>
        <taxon>Metazoa</taxon>
        <taxon>Chordata</taxon>
        <taxon>Craniata</taxon>
        <taxon>Vertebrata</taxon>
        <taxon>Euteleostomi</taxon>
        <taxon>Actinopterygii</taxon>
        <taxon>Neopterygii</taxon>
        <taxon>Teleostei</taxon>
        <taxon>Neoteleostei</taxon>
        <taxon>Acanthomorphata</taxon>
        <taxon>Eupercaria</taxon>
        <taxon>Spariformes</taxon>
        <taxon>Sparidae</taxon>
        <taxon>Sparus</taxon>
    </lineage>
</organism>
<reference evidence="14" key="1">
    <citation type="submission" date="2021-04" db="EMBL/GenBank/DDBJ databases">
        <authorList>
            <consortium name="Wellcome Sanger Institute Data Sharing"/>
        </authorList>
    </citation>
    <scope>NUCLEOTIDE SEQUENCE [LARGE SCALE GENOMIC DNA]</scope>
</reference>
<evidence type="ECO:0000256" key="3">
    <source>
        <dbReference type="ARBA" id="ARBA00006991"/>
    </source>
</evidence>
<evidence type="ECO:0000256" key="12">
    <source>
        <dbReference type="PROSITE-ProRule" id="PRU00042"/>
    </source>
</evidence>
<accession>A0A671UWT2</accession>
<dbReference type="InParanoid" id="A0A671UWT2"/>
<dbReference type="FunFam" id="3.30.160.60:FF:000446">
    <property type="entry name" value="Zinc finger protein"/>
    <property type="match status" value="1"/>
</dbReference>
<keyword evidence="6 12" id="KW-0863">Zinc-finger</keyword>
<sequence length="94" mass="11310">MRSPWSSDLQKHMARHTREKPYTCLLCGKSFVCQSQLDIHRNVHTGERPFSCSICNRRFSHPIKVKYLMFYLEQDEMEEMQSRLKRKCSNQNEI</sequence>
<keyword evidence="15" id="KW-1185">Reference proteome</keyword>
<proteinExistence type="inferred from homology"/>
<name>A0A671UWT2_SPAAU</name>
<comment type="similarity">
    <text evidence="3">Belongs to the krueppel C2H2-type zinc-finger protein family.</text>
</comment>
<protein>
    <recommendedName>
        <fullName evidence="13">C2H2-type domain-containing protein</fullName>
    </recommendedName>
</protein>
<dbReference type="InterPro" id="IPR013087">
    <property type="entry name" value="Znf_C2H2_type"/>
</dbReference>
<evidence type="ECO:0000313" key="14">
    <source>
        <dbReference type="Ensembl" id="ENSSAUP00010018877.1"/>
    </source>
</evidence>
<dbReference type="PROSITE" id="PS50157">
    <property type="entry name" value="ZINC_FINGER_C2H2_2"/>
    <property type="match status" value="1"/>
</dbReference>
<dbReference type="GO" id="GO:0008270">
    <property type="term" value="F:zinc ion binding"/>
    <property type="evidence" value="ECO:0007669"/>
    <property type="project" value="UniProtKB-KW"/>
</dbReference>
<dbReference type="GeneTree" id="ENSGT01150000286981"/>
<dbReference type="Ensembl" id="ENSSAUT00010019933.1">
    <property type="protein sequence ID" value="ENSSAUP00010018877.1"/>
    <property type="gene ID" value="ENSSAUG00010008512.1"/>
</dbReference>
<dbReference type="AlphaFoldDB" id="A0A671UWT2"/>
<evidence type="ECO:0000256" key="10">
    <source>
        <dbReference type="ARBA" id="ARBA00023163"/>
    </source>
</evidence>
<dbReference type="Proteomes" id="UP000472265">
    <property type="component" value="Chromosome 1"/>
</dbReference>
<dbReference type="Pfam" id="PF00096">
    <property type="entry name" value="zf-C2H2"/>
    <property type="match status" value="1"/>
</dbReference>
<keyword evidence="4" id="KW-0479">Metal-binding</keyword>
<evidence type="ECO:0000256" key="6">
    <source>
        <dbReference type="ARBA" id="ARBA00022771"/>
    </source>
</evidence>
<evidence type="ECO:0000256" key="11">
    <source>
        <dbReference type="ARBA" id="ARBA00023242"/>
    </source>
</evidence>
<keyword evidence="7" id="KW-0862">Zinc</keyword>
<evidence type="ECO:0000259" key="13">
    <source>
        <dbReference type="PROSITE" id="PS50157"/>
    </source>
</evidence>
<dbReference type="InterPro" id="IPR036236">
    <property type="entry name" value="Znf_C2H2_sf"/>
</dbReference>
<evidence type="ECO:0000256" key="9">
    <source>
        <dbReference type="ARBA" id="ARBA00023125"/>
    </source>
</evidence>
<dbReference type="GO" id="GO:0003677">
    <property type="term" value="F:DNA binding"/>
    <property type="evidence" value="ECO:0007669"/>
    <property type="project" value="UniProtKB-KW"/>
</dbReference>
<keyword evidence="5" id="KW-0677">Repeat</keyword>
<keyword evidence="9" id="KW-0238">DNA-binding</keyword>
<evidence type="ECO:0000256" key="4">
    <source>
        <dbReference type="ARBA" id="ARBA00022723"/>
    </source>
</evidence>
<comment type="function">
    <text evidence="1">May be involved in transcriptional regulation.</text>
</comment>
<dbReference type="GO" id="GO:0005634">
    <property type="term" value="C:nucleus"/>
    <property type="evidence" value="ECO:0007669"/>
    <property type="project" value="UniProtKB-SubCell"/>
</dbReference>
<reference evidence="14" key="2">
    <citation type="submission" date="2025-08" db="UniProtKB">
        <authorList>
            <consortium name="Ensembl"/>
        </authorList>
    </citation>
    <scope>IDENTIFICATION</scope>
</reference>
<dbReference type="FunFam" id="3.30.160.60:FF:002274">
    <property type="entry name" value="Zinc finger protein 432"/>
    <property type="match status" value="1"/>
</dbReference>
<reference evidence="14" key="3">
    <citation type="submission" date="2025-09" db="UniProtKB">
        <authorList>
            <consortium name="Ensembl"/>
        </authorList>
    </citation>
    <scope>IDENTIFICATION</scope>
</reference>
<feature type="domain" description="C2H2-type" evidence="13">
    <location>
        <begin position="22"/>
        <end position="49"/>
    </location>
</feature>
<evidence type="ECO:0000256" key="1">
    <source>
        <dbReference type="ARBA" id="ARBA00003767"/>
    </source>
</evidence>
<dbReference type="PROSITE" id="PS00028">
    <property type="entry name" value="ZINC_FINGER_C2H2_1"/>
    <property type="match status" value="1"/>
</dbReference>
<evidence type="ECO:0000256" key="8">
    <source>
        <dbReference type="ARBA" id="ARBA00023015"/>
    </source>
</evidence>
<keyword evidence="8" id="KW-0805">Transcription regulation</keyword>
<dbReference type="OMA" id="YLEQDEM"/>
<dbReference type="GO" id="GO:0000981">
    <property type="term" value="F:DNA-binding transcription factor activity, RNA polymerase II-specific"/>
    <property type="evidence" value="ECO:0007669"/>
    <property type="project" value="TreeGrafter"/>
</dbReference>
<dbReference type="Gene3D" id="3.30.160.60">
    <property type="entry name" value="Classic Zinc Finger"/>
    <property type="match status" value="2"/>
</dbReference>
<evidence type="ECO:0000256" key="7">
    <source>
        <dbReference type="ARBA" id="ARBA00022833"/>
    </source>
</evidence>
<dbReference type="PANTHER" id="PTHR24394:SF48">
    <property type="entry name" value="ZINC FINGER PROTEIN 771"/>
    <property type="match status" value="1"/>
</dbReference>
<evidence type="ECO:0000313" key="15">
    <source>
        <dbReference type="Proteomes" id="UP000472265"/>
    </source>
</evidence>
<evidence type="ECO:0000256" key="2">
    <source>
        <dbReference type="ARBA" id="ARBA00004123"/>
    </source>
</evidence>
<comment type="subcellular location">
    <subcellularLocation>
        <location evidence="2">Nucleus</location>
    </subcellularLocation>
</comment>
<dbReference type="SUPFAM" id="SSF57667">
    <property type="entry name" value="beta-beta-alpha zinc fingers"/>
    <property type="match status" value="1"/>
</dbReference>
<dbReference type="PANTHER" id="PTHR24394">
    <property type="entry name" value="ZINC FINGER PROTEIN"/>
    <property type="match status" value="1"/>
</dbReference>
<keyword evidence="11" id="KW-0539">Nucleus</keyword>